<keyword evidence="1" id="KW-0812">Transmembrane</keyword>
<dbReference type="Proteomes" id="UP001597403">
    <property type="component" value="Unassembled WGS sequence"/>
</dbReference>
<keyword evidence="3" id="KW-1185">Reference proteome</keyword>
<accession>A0ABW4UUA6</accession>
<dbReference type="EMBL" id="JBHUGF010000010">
    <property type="protein sequence ID" value="MFD1989710.1"/>
    <property type="molecule type" value="Genomic_DNA"/>
</dbReference>
<keyword evidence="1" id="KW-1133">Transmembrane helix</keyword>
<sequence length="200" mass="23665">MRLVEKDWTTSVIQHKRKYNGWIIVVLILIVVIALAGVLWIANQKLYTAIRHSEQSNKVLTKKLEWYQQELTTVQKNVRMIQEDTAIQDMTHQIEDYMATDDFVVNKIYFYKDTSHQLEYLYIDIYNQPKMESYYSAQGVYTLPDQQVQAKCKQMINDIQKFYTEGEHLPVWSKKTVVYMTINNYEIGNTIDGKFELSAK</sequence>
<reference evidence="3" key="1">
    <citation type="journal article" date="2019" name="Int. J. Syst. Evol. Microbiol.">
        <title>The Global Catalogue of Microorganisms (GCM) 10K type strain sequencing project: providing services to taxonomists for standard genome sequencing and annotation.</title>
        <authorList>
            <consortium name="The Broad Institute Genomics Platform"/>
            <consortium name="The Broad Institute Genome Sequencing Center for Infectious Disease"/>
            <person name="Wu L."/>
            <person name="Ma J."/>
        </authorList>
    </citation>
    <scope>NUCLEOTIDE SEQUENCE [LARGE SCALE GENOMIC DNA]</scope>
    <source>
        <strain evidence="3">CGMCC 1.15067</strain>
    </source>
</reference>
<dbReference type="RefSeq" id="WP_204823447.1">
    <property type="nucleotide sequence ID" value="NZ_JBHUGF010000010.1"/>
</dbReference>
<name>A0ABW4UUA6_9BACL</name>
<proteinExistence type="predicted"/>
<comment type="caution">
    <text evidence="2">The sequence shown here is derived from an EMBL/GenBank/DDBJ whole genome shotgun (WGS) entry which is preliminary data.</text>
</comment>
<evidence type="ECO:0000256" key="1">
    <source>
        <dbReference type="SAM" id="Phobius"/>
    </source>
</evidence>
<protein>
    <submittedName>
        <fullName evidence="2">Uncharacterized protein</fullName>
    </submittedName>
</protein>
<evidence type="ECO:0000313" key="3">
    <source>
        <dbReference type="Proteomes" id="UP001597403"/>
    </source>
</evidence>
<organism evidence="2 3">
    <name type="scientific">Paenibacillus nicotianae</name>
    <dbReference type="NCBI Taxonomy" id="1526551"/>
    <lineage>
        <taxon>Bacteria</taxon>
        <taxon>Bacillati</taxon>
        <taxon>Bacillota</taxon>
        <taxon>Bacilli</taxon>
        <taxon>Bacillales</taxon>
        <taxon>Paenibacillaceae</taxon>
        <taxon>Paenibacillus</taxon>
    </lineage>
</organism>
<evidence type="ECO:0000313" key="2">
    <source>
        <dbReference type="EMBL" id="MFD1989710.1"/>
    </source>
</evidence>
<keyword evidence="1" id="KW-0472">Membrane</keyword>
<feature type="transmembrane region" description="Helical" evidence="1">
    <location>
        <begin position="21"/>
        <end position="42"/>
    </location>
</feature>
<gene>
    <name evidence="2" type="ORF">ACFSGI_07065</name>
</gene>